<dbReference type="AlphaFoldDB" id="A0A9E6ZTC7"/>
<dbReference type="EMBL" id="CP094358">
    <property type="protein sequence ID" value="UOB16336.1"/>
    <property type="molecule type" value="Genomic_DNA"/>
</dbReference>
<name>A0A9E6ZTC7_9FLAO</name>
<dbReference type="SUPFAM" id="SSF53137">
    <property type="entry name" value="Translational machinery components"/>
    <property type="match status" value="1"/>
</dbReference>
<evidence type="ECO:0000313" key="1">
    <source>
        <dbReference type="EMBL" id="UOB16336.1"/>
    </source>
</evidence>
<dbReference type="KEGG" id="fbm:MQE35_11365"/>
<evidence type="ECO:0000313" key="2">
    <source>
        <dbReference type="Proteomes" id="UP000831290"/>
    </source>
</evidence>
<proteinExistence type="predicted"/>
<keyword evidence="2" id="KW-1185">Reference proteome</keyword>
<organism evidence="1 2">
    <name type="scientific">Abyssalbus ytuae</name>
    <dbReference type="NCBI Taxonomy" id="2926907"/>
    <lineage>
        <taxon>Bacteria</taxon>
        <taxon>Pseudomonadati</taxon>
        <taxon>Bacteroidota</taxon>
        <taxon>Flavobacteriia</taxon>
        <taxon>Flavobacteriales</taxon>
        <taxon>Flavobacteriaceae</taxon>
        <taxon>Abyssalbus</taxon>
    </lineage>
</organism>
<protein>
    <submittedName>
        <fullName evidence="1">Uncharacterized protein</fullName>
    </submittedName>
</protein>
<dbReference type="InterPro" id="IPR042226">
    <property type="entry name" value="eFR1_2_sf"/>
</dbReference>
<dbReference type="Gene3D" id="3.30.420.60">
    <property type="entry name" value="eRF1 domain 2"/>
    <property type="match status" value="1"/>
</dbReference>
<gene>
    <name evidence="1" type="ORF">MQE35_11365</name>
</gene>
<accession>A0A9E6ZTC7</accession>
<reference evidence="1" key="1">
    <citation type="submission" date="2022-03" db="EMBL/GenBank/DDBJ databases">
        <title>Description of Abyssus ytuae gen. nov., sp. nov., a novel member of the family Flavobacteriaceae isolated from the sediment of Mariana Trench.</title>
        <authorList>
            <person name="Zhang J."/>
            <person name="Xu X."/>
        </authorList>
    </citation>
    <scope>NUCLEOTIDE SEQUENCE</scope>
    <source>
        <strain evidence="1">MT3330</strain>
    </source>
</reference>
<dbReference type="RefSeq" id="WP_255841512.1">
    <property type="nucleotide sequence ID" value="NZ_CP094358.1"/>
</dbReference>
<dbReference type="Proteomes" id="UP000831290">
    <property type="component" value="Chromosome"/>
</dbReference>
<sequence>MSAKTGIWIDKKHAYIVTLENGDPRVEILESEADFRVRFEGEVPPVSRFGTQFLNKEKVKDAQLEKQLKDYYKAILQKITDTGELYIFGPAEAKNEFYKLLSEYNEGLSKVTEVDTADKLTENQVVAAVKKHFENSH</sequence>